<gene>
    <name evidence="1" type="ORF">LCGC14_2634490</name>
</gene>
<accession>A0A0F9ALU9</accession>
<sequence length="87" mass="9563">MGKHTPGPWKVVGTEIWGANVKIASGRGAYDEKDRQKNKANARLIAASPDLLEACKDIVEIWQSSDVCDWETSFDMIKEGIAKAEEG</sequence>
<reference evidence="1" key="1">
    <citation type="journal article" date="2015" name="Nature">
        <title>Complex archaea that bridge the gap between prokaryotes and eukaryotes.</title>
        <authorList>
            <person name="Spang A."/>
            <person name="Saw J.H."/>
            <person name="Jorgensen S.L."/>
            <person name="Zaremba-Niedzwiedzka K."/>
            <person name="Martijn J."/>
            <person name="Lind A.E."/>
            <person name="van Eijk R."/>
            <person name="Schleper C."/>
            <person name="Guy L."/>
            <person name="Ettema T.J."/>
        </authorList>
    </citation>
    <scope>NUCLEOTIDE SEQUENCE</scope>
</reference>
<proteinExistence type="predicted"/>
<protein>
    <submittedName>
        <fullName evidence="1">Uncharacterized protein</fullName>
    </submittedName>
</protein>
<name>A0A0F9ALU9_9ZZZZ</name>
<dbReference type="AlphaFoldDB" id="A0A0F9ALU9"/>
<organism evidence="1">
    <name type="scientific">marine sediment metagenome</name>
    <dbReference type="NCBI Taxonomy" id="412755"/>
    <lineage>
        <taxon>unclassified sequences</taxon>
        <taxon>metagenomes</taxon>
        <taxon>ecological metagenomes</taxon>
    </lineage>
</organism>
<evidence type="ECO:0000313" key="1">
    <source>
        <dbReference type="EMBL" id="KKK99265.1"/>
    </source>
</evidence>
<comment type="caution">
    <text evidence="1">The sequence shown here is derived from an EMBL/GenBank/DDBJ whole genome shotgun (WGS) entry which is preliminary data.</text>
</comment>
<dbReference type="EMBL" id="LAZR01045277">
    <property type="protein sequence ID" value="KKK99265.1"/>
    <property type="molecule type" value="Genomic_DNA"/>
</dbReference>